<evidence type="ECO:0000313" key="1">
    <source>
        <dbReference type="EMBL" id="ONI42489.1"/>
    </source>
</evidence>
<gene>
    <name evidence="1" type="ORF">AN396_14245</name>
</gene>
<proteinExistence type="predicted"/>
<organism evidence="1 2">
    <name type="scientific">Candidatus Epulonipiscium fishelsonii</name>
    <dbReference type="NCBI Taxonomy" id="77094"/>
    <lineage>
        <taxon>Bacteria</taxon>
        <taxon>Bacillati</taxon>
        <taxon>Bacillota</taxon>
        <taxon>Clostridia</taxon>
        <taxon>Lachnospirales</taxon>
        <taxon>Lachnospiraceae</taxon>
        <taxon>Candidatus Epulonipiscium</taxon>
    </lineage>
</organism>
<protein>
    <submittedName>
        <fullName evidence="1">Uncharacterized protein</fullName>
    </submittedName>
</protein>
<name>A0ACC8XGA5_9FIRM</name>
<accession>A0ACC8XGA5</accession>
<comment type="caution">
    <text evidence="1">The sequence shown here is derived from an EMBL/GenBank/DDBJ whole genome shotgun (WGS) entry which is preliminary data.</text>
</comment>
<sequence>MVTIEQKLTLFSKLMKQDISEEVKERRDEIERKYDELRATKEKEAEIKSQKYIEDYLKNSTIKNVEQESQIRLATKKKVVEAKEKLIAQILEEVKLKVQNFITTSNYETFLQNQVIEISTFIKENTNIILLLSVEDGKRHEEKIQEFLKENNISNVTFDTTSKIQLGGFILNVPEKNIQIDMTIDRLIEDKKEGMVEQILEEIEKGSDSHVA</sequence>
<dbReference type="Proteomes" id="UP000188605">
    <property type="component" value="Unassembled WGS sequence"/>
</dbReference>
<evidence type="ECO:0000313" key="2">
    <source>
        <dbReference type="Proteomes" id="UP000188605"/>
    </source>
</evidence>
<keyword evidence="2" id="KW-1185">Reference proteome</keyword>
<dbReference type="EMBL" id="LJDB01000012">
    <property type="protein sequence ID" value="ONI42489.1"/>
    <property type="molecule type" value="Genomic_DNA"/>
</dbReference>
<reference evidence="1" key="1">
    <citation type="submission" date="2016-08" db="EMBL/GenBank/DDBJ databases">
        <authorList>
            <person name="Ngugi D.K."/>
            <person name="Miyake S."/>
            <person name="Stingl U."/>
        </authorList>
    </citation>
    <scope>NUCLEOTIDE SEQUENCE</scope>
    <source>
        <strain evidence="1">SCG-B11WGA-EpuloA1</strain>
    </source>
</reference>